<dbReference type="EMBL" id="JBHUKR010000017">
    <property type="protein sequence ID" value="MFD2420241.1"/>
    <property type="molecule type" value="Genomic_DNA"/>
</dbReference>
<sequence>MRGSRHHRTGLSPGDTTSTAADLNDSGVVVGNSGTTGDLRWNHGRVTALKTLGAVDGRFYASASAINNRGDIVGFSASPENGREHAVIWRCRP</sequence>
<feature type="region of interest" description="Disordered" evidence="1">
    <location>
        <begin position="1"/>
        <end position="37"/>
    </location>
</feature>
<keyword evidence="3" id="KW-1185">Reference proteome</keyword>
<evidence type="ECO:0000256" key="1">
    <source>
        <dbReference type="SAM" id="MobiDB-lite"/>
    </source>
</evidence>
<dbReference type="RefSeq" id="WP_378268265.1">
    <property type="nucleotide sequence ID" value="NZ_JBHUKR010000017.1"/>
</dbReference>
<reference evidence="3" key="1">
    <citation type="journal article" date="2019" name="Int. J. Syst. Evol. Microbiol.">
        <title>The Global Catalogue of Microorganisms (GCM) 10K type strain sequencing project: providing services to taxonomists for standard genome sequencing and annotation.</title>
        <authorList>
            <consortium name="The Broad Institute Genomics Platform"/>
            <consortium name="The Broad Institute Genome Sequencing Center for Infectious Disease"/>
            <person name="Wu L."/>
            <person name="Ma J."/>
        </authorList>
    </citation>
    <scope>NUCLEOTIDE SEQUENCE [LARGE SCALE GENOMIC DNA]</scope>
    <source>
        <strain evidence="3">CGMCC 4.7645</strain>
    </source>
</reference>
<accession>A0ABW5FZE3</accession>
<evidence type="ECO:0008006" key="4">
    <source>
        <dbReference type="Google" id="ProtNLM"/>
    </source>
</evidence>
<gene>
    <name evidence="2" type="ORF">ACFSXZ_28310</name>
</gene>
<dbReference type="Proteomes" id="UP001597417">
    <property type="component" value="Unassembled WGS sequence"/>
</dbReference>
<name>A0ABW5FZE3_9PSEU</name>
<evidence type="ECO:0000313" key="3">
    <source>
        <dbReference type="Proteomes" id="UP001597417"/>
    </source>
</evidence>
<organism evidence="2 3">
    <name type="scientific">Amycolatopsis pigmentata</name>
    <dbReference type="NCBI Taxonomy" id="450801"/>
    <lineage>
        <taxon>Bacteria</taxon>
        <taxon>Bacillati</taxon>
        <taxon>Actinomycetota</taxon>
        <taxon>Actinomycetes</taxon>
        <taxon>Pseudonocardiales</taxon>
        <taxon>Pseudonocardiaceae</taxon>
        <taxon>Amycolatopsis</taxon>
    </lineage>
</organism>
<comment type="caution">
    <text evidence="2">The sequence shown here is derived from an EMBL/GenBank/DDBJ whole genome shotgun (WGS) entry which is preliminary data.</text>
</comment>
<evidence type="ECO:0000313" key="2">
    <source>
        <dbReference type="EMBL" id="MFD2420241.1"/>
    </source>
</evidence>
<proteinExistence type="predicted"/>
<feature type="compositionally biased region" description="Low complexity" evidence="1">
    <location>
        <begin position="24"/>
        <end position="37"/>
    </location>
</feature>
<protein>
    <recommendedName>
        <fullName evidence="4">Extracellular repeat, HAF family</fullName>
    </recommendedName>
</protein>